<dbReference type="Gene3D" id="3.20.20.140">
    <property type="entry name" value="Metal-dependent hydrolases"/>
    <property type="match status" value="1"/>
</dbReference>
<dbReference type="GO" id="GO:0046872">
    <property type="term" value="F:metal ion binding"/>
    <property type="evidence" value="ECO:0007669"/>
    <property type="project" value="UniProtKB-KW"/>
</dbReference>
<dbReference type="Proteomes" id="UP000316080">
    <property type="component" value="Unassembled WGS sequence"/>
</dbReference>
<organism evidence="3 5">
    <name type="scientific">Thermoproteota archaeon</name>
    <dbReference type="NCBI Taxonomy" id="2056631"/>
    <lineage>
        <taxon>Archaea</taxon>
        <taxon>Thermoproteota</taxon>
    </lineage>
</organism>
<dbReference type="GO" id="GO:0016788">
    <property type="term" value="F:hydrolase activity, acting on ester bonds"/>
    <property type="evidence" value="ECO:0007669"/>
    <property type="project" value="UniProtKB-UniRule"/>
</dbReference>
<evidence type="ECO:0000256" key="1">
    <source>
        <dbReference type="PIRNR" id="PIRNR005295"/>
    </source>
</evidence>
<dbReference type="PIRSF" id="PIRSF005295">
    <property type="entry name" value="UCP005295_TatD"/>
    <property type="match status" value="1"/>
</dbReference>
<dbReference type="EMBL" id="RXIH01000046">
    <property type="protein sequence ID" value="RZN55305.1"/>
    <property type="molecule type" value="Genomic_DNA"/>
</dbReference>
<dbReference type="SUPFAM" id="SSF51556">
    <property type="entry name" value="Metallo-dependent hydrolases"/>
    <property type="match status" value="1"/>
</dbReference>
<dbReference type="InterPro" id="IPR001130">
    <property type="entry name" value="TatD-like"/>
</dbReference>
<dbReference type="PANTHER" id="PTHR42658:SF1">
    <property type="entry name" value="HYDROLASE TATD"/>
    <property type="match status" value="1"/>
</dbReference>
<dbReference type="InterPro" id="IPR012022">
    <property type="entry name" value="UCP005295"/>
</dbReference>
<proteinExistence type="inferred from homology"/>
<protein>
    <submittedName>
        <fullName evidence="3">Hydrolase TatD</fullName>
    </submittedName>
</protein>
<evidence type="ECO:0000313" key="2">
    <source>
        <dbReference type="EMBL" id="RZN55305.1"/>
    </source>
</evidence>
<dbReference type="EMBL" id="QNVI01000041">
    <property type="protein sequence ID" value="TDA38929.1"/>
    <property type="molecule type" value="Genomic_DNA"/>
</dbReference>
<reference evidence="2 4" key="2">
    <citation type="journal article" date="2019" name="Nat. Microbiol.">
        <title>Wide diversity of methane and short-chain alkane metabolisms in uncultured archaea.</title>
        <authorList>
            <person name="Borrel G."/>
            <person name="Adam P.S."/>
            <person name="McKay L.J."/>
            <person name="Chen L.X."/>
            <person name="Sierra-Garcia I.N."/>
            <person name="Sieber C.M."/>
            <person name="Letourneur Q."/>
            <person name="Ghozlane A."/>
            <person name="Andersen G.L."/>
            <person name="Li W.J."/>
            <person name="Hallam S.J."/>
            <person name="Muyzer G."/>
            <person name="de Oliveira V.M."/>
            <person name="Inskeep W.P."/>
            <person name="Banfield J.F."/>
            <person name="Gribaldo S."/>
        </authorList>
    </citation>
    <scope>NUCLEOTIDE SEQUENCE [LARGE SCALE GENOMIC DNA]</scope>
    <source>
        <strain evidence="2">Verst-YHS</strain>
    </source>
</reference>
<comment type="caution">
    <text evidence="3">The sequence shown here is derived from an EMBL/GenBank/DDBJ whole genome shotgun (WGS) entry which is preliminary data.</text>
</comment>
<dbReference type="Proteomes" id="UP000317265">
    <property type="component" value="Unassembled WGS sequence"/>
</dbReference>
<keyword evidence="1 3" id="KW-0378">Hydrolase</keyword>
<keyword evidence="1" id="KW-0479">Metal-binding</keyword>
<dbReference type="AlphaFoldDB" id="A0A523BDA3"/>
<evidence type="ECO:0000313" key="5">
    <source>
        <dbReference type="Proteomes" id="UP000317265"/>
    </source>
</evidence>
<dbReference type="PANTHER" id="PTHR42658">
    <property type="entry name" value="HYDROLASE TATD"/>
    <property type="match status" value="1"/>
</dbReference>
<evidence type="ECO:0000313" key="3">
    <source>
        <dbReference type="EMBL" id="TDA38929.1"/>
    </source>
</evidence>
<gene>
    <name evidence="3" type="ORF">DSO09_03545</name>
    <name evidence="2" type="ORF">EF809_06165</name>
</gene>
<reference evidence="3 5" key="1">
    <citation type="journal article" date="2019" name="Nat. Microbiol.">
        <title>Expanding anaerobic alkane metabolism in the domain of Archaea.</title>
        <authorList>
            <person name="Wang Y."/>
            <person name="Wegener G."/>
            <person name="Hou J."/>
            <person name="Wang F."/>
            <person name="Xiao X."/>
        </authorList>
    </citation>
    <scope>NUCLEOTIDE SEQUENCE [LARGE SCALE GENOMIC DNA]</scope>
    <source>
        <strain evidence="3">WYZ-LMO11</strain>
    </source>
</reference>
<sequence length="255" mass="28634">MRFIDSHTHTYLRGPEDLELMAISGIEGVILCSFLPFQPHGFSTMYDLFRWLIENETYRLYKYGIHSRVAIGIHPKAIPESEVKMVLDHILTLFDNEKASALGEVGLETGSKEEEDVFIQQLRIANEYLVPIIVHTPRQNKQKILEKIISILDSENVDFSRVIIDHLTPDLIEKVKSIGAIVGLTVQPGKLTPKDIYDVITKYGPEGIVIDSDIGVNPSDPLALPRTAHYLSKEGVSGGDIQKIMYSNIRSLLPI</sequence>
<evidence type="ECO:0000313" key="4">
    <source>
        <dbReference type="Proteomes" id="UP000316080"/>
    </source>
</evidence>
<name>A0A523BDA3_9CREN</name>
<accession>A0A523BDA3</accession>
<dbReference type="Pfam" id="PF01026">
    <property type="entry name" value="TatD_DNase"/>
    <property type="match status" value="1"/>
</dbReference>
<comment type="similarity">
    <text evidence="1">Belongs to the metallo-dependent hydrolases superfamily.</text>
</comment>
<dbReference type="InterPro" id="IPR032466">
    <property type="entry name" value="Metal_Hydrolase"/>
</dbReference>